<organism evidence="1 2">
    <name type="scientific">Sphingobium yanoikuyae</name>
    <name type="common">Sphingomonas yanoikuyae</name>
    <dbReference type="NCBI Taxonomy" id="13690"/>
    <lineage>
        <taxon>Bacteria</taxon>
        <taxon>Pseudomonadati</taxon>
        <taxon>Pseudomonadota</taxon>
        <taxon>Alphaproteobacteria</taxon>
        <taxon>Sphingomonadales</taxon>
        <taxon>Sphingomonadaceae</taxon>
        <taxon>Sphingobium</taxon>
    </lineage>
</organism>
<sequence>MLTAIAGHSWLRFLNKSEKACAAVTPSGNLLRDCFDVGLVDAIGLGWACSRHNSGIVR</sequence>
<evidence type="ECO:0000313" key="2">
    <source>
        <dbReference type="Proteomes" id="UP000515377"/>
    </source>
</evidence>
<dbReference type="Proteomes" id="UP000515377">
    <property type="component" value="Chromosome"/>
</dbReference>
<dbReference type="EMBL" id="CP060122">
    <property type="protein sequence ID" value="QNG43646.1"/>
    <property type="molecule type" value="Genomic_DNA"/>
</dbReference>
<protein>
    <submittedName>
        <fullName evidence="1">Uncharacterized protein</fullName>
    </submittedName>
</protein>
<evidence type="ECO:0000313" key="1">
    <source>
        <dbReference type="EMBL" id="QNG43646.1"/>
    </source>
</evidence>
<proteinExistence type="predicted"/>
<reference evidence="1 2" key="1">
    <citation type="submission" date="2020-07" db="EMBL/GenBank/DDBJ databases">
        <title>Whole genome sequence of Sphingobium yanoikuyae A3.</title>
        <authorList>
            <person name="Han S.-S."/>
        </authorList>
    </citation>
    <scope>NUCLEOTIDE SEQUENCE [LARGE SCALE GENOMIC DNA]</scope>
    <source>
        <strain evidence="1 2">A3</strain>
    </source>
</reference>
<name>A0A9X7YAG6_SPHYA</name>
<gene>
    <name evidence="1" type="ORF">H3V42_17020</name>
</gene>
<dbReference type="AlphaFoldDB" id="A0A9X7YAG6"/>
<accession>A0A9X7YAG6</accession>